<evidence type="ECO:0000259" key="2">
    <source>
        <dbReference type="SMART" id="SM00101"/>
    </source>
</evidence>
<sequence length="374" mass="42331">MLISQCRPGVVLDSASPWTCLRFRLSPAALSKQVGSCGITRLRYRDRSIIVVHTQAAGVNKVSRSEITRQQADLRPPKVANIIYNRPTQTPTANLQSPPSSNLCSQQPVQPFCSSNRCSPRTFTRPSPKFRGRIPLIIAMTSERESKKFLARLCEQAGRYDDMAMCMKEVAKLGEELSVDERNLLSVAYKNVVGTRRTSWRMISSIDQKNLKGSDEYARTIREYRQTIETELEKVCQDILDVLCGYLIPNAKSSESKILYYKMKGDYCRYLAEFASDEKRKAAATTANEAYKTATHVAQTELTPTHPIRLGLALNFSVFSYEILNSPSRARNIARKAFDDAIVELDFLSEKFCRDSIPIIKLLRDNLTLWKHGL</sequence>
<dbReference type="InterPro" id="IPR023409">
    <property type="entry name" value="14-3-3_CS"/>
</dbReference>
<comment type="caution">
    <text evidence="3">The sequence shown here is derived from an EMBL/GenBank/DDBJ whole genome shotgun (WGS) entry which is preliminary data.</text>
</comment>
<dbReference type="Gene3D" id="1.20.190.20">
    <property type="entry name" value="14-3-3 domain"/>
    <property type="match status" value="1"/>
</dbReference>
<dbReference type="InterPro" id="IPR036815">
    <property type="entry name" value="14-3-3_dom_sf"/>
</dbReference>
<dbReference type="SMART" id="SM00101">
    <property type="entry name" value="14_3_3"/>
    <property type="match status" value="1"/>
</dbReference>
<dbReference type="Proteomes" id="UP000774617">
    <property type="component" value="Unassembled WGS sequence"/>
</dbReference>
<evidence type="ECO:0000256" key="1">
    <source>
        <dbReference type="ARBA" id="ARBA00006141"/>
    </source>
</evidence>
<proteinExistence type="inferred from homology"/>
<evidence type="ECO:0000313" key="3">
    <source>
        <dbReference type="EMBL" id="KAH7053431.1"/>
    </source>
</evidence>
<dbReference type="PANTHER" id="PTHR18860">
    <property type="entry name" value="14-3-3 PROTEIN"/>
    <property type="match status" value="1"/>
</dbReference>
<keyword evidence="4" id="KW-1185">Reference proteome</keyword>
<dbReference type="Pfam" id="PF00244">
    <property type="entry name" value="14-3-3"/>
    <property type="match status" value="1"/>
</dbReference>
<organism evidence="3 4">
    <name type="scientific">Macrophomina phaseolina</name>
    <dbReference type="NCBI Taxonomy" id="35725"/>
    <lineage>
        <taxon>Eukaryota</taxon>
        <taxon>Fungi</taxon>
        <taxon>Dikarya</taxon>
        <taxon>Ascomycota</taxon>
        <taxon>Pezizomycotina</taxon>
        <taxon>Dothideomycetes</taxon>
        <taxon>Dothideomycetes incertae sedis</taxon>
        <taxon>Botryosphaeriales</taxon>
        <taxon>Botryosphaeriaceae</taxon>
        <taxon>Macrophomina</taxon>
    </lineage>
</organism>
<dbReference type="CDD" id="cd08774">
    <property type="entry name" value="14-3-3"/>
    <property type="match status" value="1"/>
</dbReference>
<dbReference type="InterPro" id="IPR023410">
    <property type="entry name" value="14-3-3_domain"/>
</dbReference>
<dbReference type="PRINTS" id="PR00305">
    <property type="entry name" value="1433ZETA"/>
</dbReference>
<feature type="domain" description="14-3-3" evidence="2">
    <location>
        <begin position="144"/>
        <end position="373"/>
    </location>
</feature>
<dbReference type="SUPFAM" id="SSF48445">
    <property type="entry name" value="14-3-3 protein"/>
    <property type="match status" value="1"/>
</dbReference>
<dbReference type="PROSITE" id="PS00796">
    <property type="entry name" value="1433_1"/>
    <property type="match status" value="1"/>
</dbReference>
<reference evidence="3 4" key="1">
    <citation type="journal article" date="2021" name="Nat. Commun.">
        <title>Genetic determinants of endophytism in the Arabidopsis root mycobiome.</title>
        <authorList>
            <person name="Mesny F."/>
            <person name="Miyauchi S."/>
            <person name="Thiergart T."/>
            <person name="Pickel B."/>
            <person name="Atanasova L."/>
            <person name="Karlsson M."/>
            <person name="Huettel B."/>
            <person name="Barry K.W."/>
            <person name="Haridas S."/>
            <person name="Chen C."/>
            <person name="Bauer D."/>
            <person name="Andreopoulos W."/>
            <person name="Pangilinan J."/>
            <person name="LaButti K."/>
            <person name="Riley R."/>
            <person name="Lipzen A."/>
            <person name="Clum A."/>
            <person name="Drula E."/>
            <person name="Henrissat B."/>
            <person name="Kohler A."/>
            <person name="Grigoriev I.V."/>
            <person name="Martin F.M."/>
            <person name="Hacquard S."/>
        </authorList>
    </citation>
    <scope>NUCLEOTIDE SEQUENCE [LARGE SCALE GENOMIC DNA]</scope>
    <source>
        <strain evidence="3 4">MPI-SDFR-AT-0080</strain>
    </source>
</reference>
<comment type="similarity">
    <text evidence="1">Belongs to the 14-3-3 family.</text>
</comment>
<gene>
    <name evidence="3" type="ORF">B0J12DRAFT_659874</name>
</gene>
<protein>
    <submittedName>
        <fullName evidence="3">14-3-3 protein-domain-containing protein</fullName>
    </submittedName>
</protein>
<accession>A0ABQ8GHD1</accession>
<name>A0ABQ8GHD1_9PEZI</name>
<evidence type="ECO:0000313" key="4">
    <source>
        <dbReference type="Proteomes" id="UP000774617"/>
    </source>
</evidence>
<dbReference type="EMBL" id="JAGTJR010000010">
    <property type="protein sequence ID" value="KAH7053431.1"/>
    <property type="molecule type" value="Genomic_DNA"/>
</dbReference>
<dbReference type="InterPro" id="IPR000308">
    <property type="entry name" value="14-3-3"/>
</dbReference>